<dbReference type="GO" id="GO:0008270">
    <property type="term" value="F:zinc ion binding"/>
    <property type="evidence" value="ECO:0007669"/>
    <property type="project" value="InterPro"/>
</dbReference>
<dbReference type="Proteomes" id="UP000694407">
    <property type="component" value="Unplaced"/>
</dbReference>
<dbReference type="GO" id="GO:0002181">
    <property type="term" value="P:cytoplasmic translation"/>
    <property type="evidence" value="ECO:0007669"/>
    <property type="project" value="TreeGrafter"/>
</dbReference>
<reference evidence="1" key="1">
    <citation type="submission" date="2025-08" db="UniProtKB">
        <authorList>
            <consortium name="Ensembl"/>
        </authorList>
    </citation>
    <scope>IDENTIFICATION</scope>
</reference>
<accession>A0A8C5YNQ2</accession>
<evidence type="ECO:0000313" key="1">
    <source>
        <dbReference type="Ensembl" id="ENSMMMP00000002060.1"/>
    </source>
</evidence>
<protein>
    <submittedName>
        <fullName evidence="1">Uncharacterized protein</fullName>
    </submittedName>
</protein>
<dbReference type="InterPro" id="IPR043140">
    <property type="entry name" value="Ribosomal_uS14_sf"/>
</dbReference>
<evidence type="ECO:0000313" key="2">
    <source>
        <dbReference type="Proteomes" id="UP000694407"/>
    </source>
</evidence>
<keyword evidence="2" id="KW-1185">Reference proteome</keyword>
<organism evidence="1 2">
    <name type="scientific">Marmota marmota marmota</name>
    <name type="common">Alpine marmot</name>
    <dbReference type="NCBI Taxonomy" id="9994"/>
    <lineage>
        <taxon>Eukaryota</taxon>
        <taxon>Metazoa</taxon>
        <taxon>Chordata</taxon>
        <taxon>Craniata</taxon>
        <taxon>Vertebrata</taxon>
        <taxon>Euteleostomi</taxon>
        <taxon>Mammalia</taxon>
        <taxon>Eutheria</taxon>
        <taxon>Euarchontoglires</taxon>
        <taxon>Glires</taxon>
        <taxon>Rodentia</taxon>
        <taxon>Sciuromorpha</taxon>
        <taxon>Sciuridae</taxon>
        <taxon>Xerinae</taxon>
        <taxon>Marmotini</taxon>
        <taxon>Marmota</taxon>
    </lineage>
</organism>
<dbReference type="GO" id="GO:0022627">
    <property type="term" value="C:cytosolic small ribosomal subunit"/>
    <property type="evidence" value="ECO:0007669"/>
    <property type="project" value="TreeGrafter"/>
</dbReference>
<dbReference type="AlphaFoldDB" id="A0A8C5YNQ2"/>
<name>A0A8C5YNQ2_MARMA</name>
<dbReference type="Gene3D" id="4.10.830.10">
    <property type="entry name" value="30s Ribosomal Protein S14, Chain N"/>
    <property type="match status" value="1"/>
</dbReference>
<dbReference type="PANTHER" id="PTHR12010:SF25">
    <property type="entry name" value="40S RIBOSOMAL PROTEIN S29 PSEUDOGENE"/>
    <property type="match status" value="1"/>
</dbReference>
<proteinExistence type="predicted"/>
<dbReference type="GO" id="GO:0003735">
    <property type="term" value="F:structural constituent of ribosome"/>
    <property type="evidence" value="ECO:0007669"/>
    <property type="project" value="InterPro"/>
</dbReference>
<dbReference type="PANTHER" id="PTHR12010">
    <property type="entry name" value="40S RIBOSOMAL PROTEIN S29"/>
    <property type="match status" value="1"/>
</dbReference>
<sequence length="56" mass="6321">PVCQRLEVPNEGIIPGLQCSHSCQICSNLHSVIQKYGLNMCCQCFHLYMTVTGFFE</sequence>
<dbReference type="Ensembl" id="ENSMMMT00000002307.1">
    <property type="protein sequence ID" value="ENSMMMP00000002060.1"/>
    <property type="gene ID" value="ENSMMMG00000001891.1"/>
</dbReference>
<dbReference type="InterPro" id="IPR039744">
    <property type="entry name" value="RIbosomal_uS14_euk_arc"/>
</dbReference>
<reference evidence="1" key="2">
    <citation type="submission" date="2025-09" db="UniProtKB">
        <authorList>
            <consortium name="Ensembl"/>
        </authorList>
    </citation>
    <scope>IDENTIFICATION</scope>
</reference>